<sequence>MARIIDVSELDYAAHSLTRGGLVALPTETVYGLGGNALDERAVQQIFEVKGRPSTDPLICHVPDIQRAVGLWDSNADPAALEVAKWIGDAIWPGPLTIVFRANSVLPPSVTGNSGYVGVRIPNHPIALQLLQLVNFPVAAPSANTFGHVSPTTAEHVLRDLGERCPSLLVIDGGHSNIGIESTVLKVASATKVEILRRGKVSLADLQQVIWKKFACHITVRDTRSCPGTVDMAMDGPGQLLTHYSPSVLSGMLTPKSTNCEVHQNELDKAVVELPSTPPLTGGVPLNQTVIIDFGGLLQRFQRVCLAYRDLSAEGEVQQACFAVFEALRWSETVSGAGVVLFPLISEWPCKTGDEELLAAVEDRLFRAASGKIANIRFG</sequence>
<evidence type="ECO:0000256" key="11">
    <source>
        <dbReference type="ARBA" id="ARBA00029774"/>
    </source>
</evidence>
<evidence type="ECO:0000259" key="15">
    <source>
        <dbReference type="PROSITE" id="PS51163"/>
    </source>
</evidence>
<dbReference type="PANTHER" id="PTHR17490:SF16">
    <property type="entry name" value="THREONYLCARBAMOYL-AMP SYNTHASE"/>
    <property type="match status" value="1"/>
</dbReference>
<evidence type="ECO:0000256" key="10">
    <source>
        <dbReference type="ARBA" id="ARBA00022840"/>
    </source>
</evidence>
<organism evidence="16 17">
    <name type="scientific">Trypanosoma equiperdum</name>
    <dbReference type="NCBI Taxonomy" id="5694"/>
    <lineage>
        <taxon>Eukaryota</taxon>
        <taxon>Discoba</taxon>
        <taxon>Euglenozoa</taxon>
        <taxon>Kinetoplastea</taxon>
        <taxon>Metakinetoplastina</taxon>
        <taxon>Trypanosomatida</taxon>
        <taxon>Trypanosomatidae</taxon>
        <taxon>Trypanosoma</taxon>
    </lineage>
</organism>
<dbReference type="Pfam" id="PF03481">
    <property type="entry name" value="Sua5_C"/>
    <property type="match status" value="1"/>
</dbReference>
<dbReference type="InterPro" id="IPR038385">
    <property type="entry name" value="Sua5/YwlC_C"/>
</dbReference>
<evidence type="ECO:0000256" key="5">
    <source>
        <dbReference type="ARBA" id="ARBA00022490"/>
    </source>
</evidence>
<evidence type="ECO:0000256" key="3">
    <source>
        <dbReference type="ARBA" id="ARBA00012584"/>
    </source>
</evidence>
<keyword evidence="6 13" id="KW-0808">Transferase</keyword>
<comment type="subcellular location">
    <subcellularLocation>
        <location evidence="1 13">Cytoplasm</location>
    </subcellularLocation>
</comment>
<evidence type="ECO:0000313" key="16">
    <source>
        <dbReference type="EMBL" id="SCU71451.1"/>
    </source>
</evidence>
<dbReference type="SUPFAM" id="SSF55821">
    <property type="entry name" value="YrdC/RibB"/>
    <property type="match status" value="1"/>
</dbReference>
<evidence type="ECO:0000313" key="17">
    <source>
        <dbReference type="Proteomes" id="UP000195570"/>
    </source>
</evidence>
<feature type="binding site" evidence="14">
    <location>
        <position position="150"/>
    </location>
    <ligand>
        <name>ATP</name>
        <dbReference type="ChEBI" id="CHEBI:30616"/>
    </ligand>
</feature>
<feature type="binding site" evidence="14">
    <location>
        <position position="120"/>
    </location>
    <ligand>
        <name>L-threonine</name>
        <dbReference type="ChEBI" id="CHEBI:57926"/>
    </ligand>
</feature>
<feature type="binding site" evidence="14">
    <location>
        <position position="142"/>
    </location>
    <ligand>
        <name>L-threonine</name>
        <dbReference type="ChEBI" id="CHEBI:57926"/>
    </ligand>
</feature>
<dbReference type="PIRSF" id="PIRSF004930">
    <property type="entry name" value="Tln_factor_SUA5"/>
    <property type="match status" value="1"/>
</dbReference>
<feature type="binding site" evidence="14">
    <location>
        <position position="140"/>
    </location>
    <ligand>
        <name>L-threonine</name>
        <dbReference type="ChEBI" id="CHEBI:57926"/>
    </ligand>
</feature>
<dbReference type="EC" id="2.7.7.87" evidence="3 13"/>
<dbReference type="PROSITE" id="PS51163">
    <property type="entry name" value="YRDC"/>
    <property type="match status" value="1"/>
</dbReference>
<keyword evidence="10 13" id="KW-0067">ATP-binding</keyword>
<dbReference type="GeneID" id="92376972"/>
<comment type="function">
    <text evidence="13">Required for the formation of a threonylcarbamoyl group on adenosine at position 37 (t(6)A37) in tRNAs that read codons beginning with adenine.</text>
</comment>
<keyword evidence="7 13" id="KW-0819">tRNA processing</keyword>
<evidence type="ECO:0000256" key="14">
    <source>
        <dbReference type="PIRSR" id="PIRSR004930-1"/>
    </source>
</evidence>
<feature type="binding site" evidence="14">
    <location>
        <position position="197"/>
    </location>
    <ligand>
        <name>ATP</name>
        <dbReference type="ChEBI" id="CHEBI:30616"/>
    </ligand>
</feature>
<dbReference type="InterPro" id="IPR050156">
    <property type="entry name" value="TC-AMP_synthase_SUA5"/>
</dbReference>
<comment type="caution">
    <text evidence="16">The sequence shown here is derived from an EMBL/GenBank/DDBJ whole genome shotgun (WGS) entry which is preliminary data.</text>
</comment>
<evidence type="ECO:0000256" key="13">
    <source>
        <dbReference type="PIRNR" id="PIRNR004930"/>
    </source>
</evidence>
<evidence type="ECO:0000256" key="7">
    <source>
        <dbReference type="ARBA" id="ARBA00022694"/>
    </source>
</evidence>
<dbReference type="FunFam" id="3.90.870.10:FF:000009">
    <property type="entry name" value="Threonylcarbamoyl-AMP synthase, putative"/>
    <property type="match status" value="1"/>
</dbReference>
<dbReference type="RefSeq" id="XP_067082118.1">
    <property type="nucleotide sequence ID" value="XM_067226017.1"/>
</dbReference>
<keyword evidence="5 13" id="KW-0963">Cytoplasm</keyword>
<dbReference type="EMBL" id="CZPT02001628">
    <property type="protein sequence ID" value="SCU71451.1"/>
    <property type="molecule type" value="Genomic_DNA"/>
</dbReference>
<evidence type="ECO:0000256" key="9">
    <source>
        <dbReference type="ARBA" id="ARBA00022741"/>
    </source>
</evidence>
<protein>
    <recommendedName>
        <fullName evidence="4 13">Threonylcarbamoyl-AMP synthase</fullName>
        <shortName evidence="13">TC-AMP synthase</shortName>
        <ecNumber evidence="3 13">2.7.7.87</ecNumber>
    </recommendedName>
    <alternativeName>
        <fullName evidence="11 13">L-threonylcarbamoyladenylate synthase</fullName>
    </alternativeName>
</protein>
<proteinExistence type="inferred from homology"/>
<reference evidence="16" key="1">
    <citation type="submission" date="2016-09" db="EMBL/GenBank/DDBJ databases">
        <authorList>
            <person name="Hebert L."/>
            <person name="Moumen B."/>
        </authorList>
    </citation>
    <scope>NUCLEOTIDE SEQUENCE [LARGE SCALE GENOMIC DNA]</scope>
    <source>
        <strain evidence="16">OVI</strain>
    </source>
</reference>
<evidence type="ECO:0000256" key="2">
    <source>
        <dbReference type="ARBA" id="ARBA00007663"/>
    </source>
</evidence>
<dbReference type="GO" id="GO:0006450">
    <property type="term" value="P:regulation of translational fidelity"/>
    <property type="evidence" value="ECO:0007669"/>
    <property type="project" value="TreeGrafter"/>
</dbReference>
<dbReference type="InterPro" id="IPR010923">
    <property type="entry name" value="T(6)A37_SUA5"/>
</dbReference>
<feature type="binding site" evidence="14">
    <location>
        <position position="182"/>
    </location>
    <ligand>
        <name>L-threonine</name>
        <dbReference type="ChEBI" id="CHEBI:57926"/>
    </ligand>
</feature>
<dbReference type="GO" id="GO:0061710">
    <property type="term" value="F:L-threonylcarbamoyladenylate synthase"/>
    <property type="evidence" value="ECO:0007669"/>
    <property type="project" value="UniProtKB-EC"/>
</dbReference>
<dbReference type="GO" id="GO:0005737">
    <property type="term" value="C:cytoplasm"/>
    <property type="evidence" value="ECO:0007669"/>
    <property type="project" value="UniProtKB-SubCell"/>
</dbReference>
<keyword evidence="8 13" id="KW-0548">Nucleotidyltransferase</keyword>
<dbReference type="VEuPathDB" id="TriTrypDB:TEOVI_000303200"/>
<gene>
    <name evidence="16" type="ORF">TEOVI_000303200</name>
</gene>
<dbReference type="PANTHER" id="PTHR17490">
    <property type="entry name" value="SUA5"/>
    <property type="match status" value="1"/>
</dbReference>
<evidence type="ECO:0000256" key="1">
    <source>
        <dbReference type="ARBA" id="ARBA00004496"/>
    </source>
</evidence>
<dbReference type="GO" id="GO:0000049">
    <property type="term" value="F:tRNA binding"/>
    <property type="evidence" value="ECO:0007669"/>
    <property type="project" value="TreeGrafter"/>
</dbReference>
<evidence type="ECO:0000256" key="8">
    <source>
        <dbReference type="ARBA" id="ARBA00022695"/>
    </source>
</evidence>
<dbReference type="GO" id="GO:0005524">
    <property type="term" value="F:ATP binding"/>
    <property type="evidence" value="ECO:0007669"/>
    <property type="project" value="UniProtKB-UniRule"/>
</dbReference>
<dbReference type="InterPro" id="IPR005145">
    <property type="entry name" value="Sua5_C"/>
</dbReference>
<keyword evidence="9 13" id="KW-0547">Nucleotide-binding</keyword>
<dbReference type="Pfam" id="PF01300">
    <property type="entry name" value="Sua5_yciO_yrdC"/>
    <property type="match status" value="1"/>
</dbReference>
<dbReference type="InterPro" id="IPR017945">
    <property type="entry name" value="DHBP_synth_RibB-like_a/b_dom"/>
</dbReference>
<dbReference type="AlphaFoldDB" id="A0A1G4IGW9"/>
<evidence type="ECO:0000256" key="4">
    <source>
        <dbReference type="ARBA" id="ARBA00015492"/>
    </source>
</evidence>
<evidence type="ECO:0000256" key="12">
    <source>
        <dbReference type="ARBA" id="ARBA00048366"/>
    </source>
</evidence>
<dbReference type="Gene3D" id="3.40.50.11030">
    <property type="entry name" value="Threonylcarbamoyl-AMP synthase, C-terminal domain"/>
    <property type="match status" value="1"/>
</dbReference>
<comment type="similarity">
    <text evidence="2 13">Belongs to the SUA5 family.</text>
</comment>
<feature type="binding site" evidence="14">
    <location>
        <position position="61"/>
    </location>
    <ligand>
        <name>L-threonine</name>
        <dbReference type="ChEBI" id="CHEBI:57926"/>
    </ligand>
</feature>
<comment type="catalytic activity">
    <reaction evidence="12 13">
        <text>L-threonine + hydrogencarbonate + ATP = L-threonylcarbamoyladenylate + diphosphate + H2O</text>
        <dbReference type="Rhea" id="RHEA:36407"/>
        <dbReference type="ChEBI" id="CHEBI:15377"/>
        <dbReference type="ChEBI" id="CHEBI:17544"/>
        <dbReference type="ChEBI" id="CHEBI:30616"/>
        <dbReference type="ChEBI" id="CHEBI:33019"/>
        <dbReference type="ChEBI" id="CHEBI:57926"/>
        <dbReference type="ChEBI" id="CHEBI:73682"/>
        <dbReference type="EC" id="2.7.7.87"/>
    </reaction>
</comment>
<feature type="binding site" evidence="14">
    <location>
        <position position="29"/>
    </location>
    <ligand>
        <name>L-threonine</name>
        <dbReference type="ChEBI" id="CHEBI:57926"/>
    </ligand>
</feature>
<dbReference type="Proteomes" id="UP000195570">
    <property type="component" value="Unassembled WGS sequence"/>
</dbReference>
<feature type="domain" description="YrdC-like" evidence="15">
    <location>
        <begin position="7"/>
        <end position="201"/>
    </location>
</feature>
<dbReference type="GO" id="GO:0008033">
    <property type="term" value="P:tRNA processing"/>
    <property type="evidence" value="ECO:0007669"/>
    <property type="project" value="UniProtKB-KW"/>
</dbReference>
<dbReference type="NCBIfam" id="TIGR00057">
    <property type="entry name" value="L-threonylcarbamoyladenylate synthase"/>
    <property type="match status" value="1"/>
</dbReference>
<dbReference type="Gene3D" id="3.90.870.10">
    <property type="entry name" value="DHBP synthase"/>
    <property type="match status" value="1"/>
</dbReference>
<keyword evidence="17" id="KW-1185">Reference proteome</keyword>
<name>A0A1G4IGW9_TRYEQ</name>
<evidence type="ECO:0000256" key="6">
    <source>
        <dbReference type="ARBA" id="ARBA00022679"/>
    </source>
</evidence>
<accession>A0A1G4IGW9</accession>
<dbReference type="InterPro" id="IPR006070">
    <property type="entry name" value="Sua5-like_dom"/>
</dbReference>
<dbReference type="GO" id="GO:0003725">
    <property type="term" value="F:double-stranded RNA binding"/>
    <property type="evidence" value="ECO:0007669"/>
    <property type="project" value="UniProtKB-UniRule"/>
</dbReference>
<feature type="binding site" evidence="14">
    <location>
        <position position="244"/>
    </location>
    <ligand>
        <name>ATP</name>
        <dbReference type="ChEBI" id="CHEBI:30616"/>
    </ligand>
</feature>
<feature type="binding site" evidence="14">
    <location>
        <position position="52"/>
    </location>
    <ligand>
        <name>ATP</name>
        <dbReference type="ChEBI" id="CHEBI:30616"/>
    </ligand>
</feature>